<keyword evidence="2" id="KW-1185">Reference proteome</keyword>
<dbReference type="EMBL" id="FNTJ01000003">
    <property type="protein sequence ID" value="SED37112.1"/>
    <property type="molecule type" value="Genomic_DNA"/>
</dbReference>
<evidence type="ECO:0000313" key="1">
    <source>
        <dbReference type="EMBL" id="SED37112.1"/>
    </source>
</evidence>
<sequence length="91" mass="10293">MFLLNTNGHYFEIDTAKVPVTQESFQGCRFFDDEKTLLETVCAESDLDLEDIEGTTFYVTERNGQPVVIDDRGFATAIDEPVEAYLSEFAL</sequence>
<protein>
    <submittedName>
        <fullName evidence="1">Uncharacterized protein</fullName>
    </submittedName>
</protein>
<gene>
    <name evidence="1" type="ORF">SAMN05216178_6977</name>
</gene>
<proteinExistence type="predicted"/>
<dbReference type="RefSeq" id="WP_092320931.1">
    <property type="nucleotide sequence ID" value="NZ_FNTJ01000003.1"/>
</dbReference>
<dbReference type="AlphaFoldDB" id="A0A1H5A4B1"/>
<dbReference type="Proteomes" id="UP000198982">
    <property type="component" value="Unassembled WGS sequence"/>
</dbReference>
<reference evidence="2" key="1">
    <citation type="submission" date="2016-10" db="EMBL/GenBank/DDBJ databases">
        <authorList>
            <person name="Varghese N."/>
            <person name="Submissions S."/>
        </authorList>
    </citation>
    <scope>NUCLEOTIDE SEQUENCE [LARGE SCALE GENOMIC DNA]</scope>
    <source>
        <strain evidence="2">DSM 9751</strain>
    </source>
</reference>
<organism evidence="1 2">
    <name type="scientific">Pseudomonas saponiphila</name>
    <dbReference type="NCBI Taxonomy" id="556534"/>
    <lineage>
        <taxon>Bacteria</taxon>
        <taxon>Pseudomonadati</taxon>
        <taxon>Pseudomonadota</taxon>
        <taxon>Gammaproteobacteria</taxon>
        <taxon>Pseudomonadales</taxon>
        <taxon>Pseudomonadaceae</taxon>
        <taxon>Pseudomonas</taxon>
    </lineage>
</organism>
<name>A0A1H5A4B1_9PSED</name>
<evidence type="ECO:0000313" key="2">
    <source>
        <dbReference type="Proteomes" id="UP000198982"/>
    </source>
</evidence>
<accession>A0A1H5A4B1</accession>